<dbReference type="OrthoDB" id="2448939at2759"/>
<evidence type="ECO:0000313" key="3">
    <source>
        <dbReference type="Proteomes" id="UP000707451"/>
    </source>
</evidence>
<feature type="compositionally biased region" description="Low complexity" evidence="1">
    <location>
        <begin position="316"/>
        <end position="326"/>
    </location>
</feature>
<dbReference type="AlphaFoldDB" id="A0A9P7XWG6"/>
<protein>
    <submittedName>
        <fullName evidence="2">Uncharacterized protein</fullName>
    </submittedName>
</protein>
<keyword evidence="3" id="KW-1185">Reference proteome</keyword>
<dbReference type="EMBL" id="JAHRHY010000006">
    <property type="protein sequence ID" value="KAG9068391.1"/>
    <property type="molecule type" value="Genomic_DNA"/>
</dbReference>
<evidence type="ECO:0000313" key="2">
    <source>
        <dbReference type="EMBL" id="KAG9068391.1"/>
    </source>
</evidence>
<feature type="region of interest" description="Disordered" evidence="1">
    <location>
        <begin position="424"/>
        <end position="454"/>
    </location>
</feature>
<dbReference type="Proteomes" id="UP000707451">
    <property type="component" value="Unassembled WGS sequence"/>
</dbReference>
<feature type="compositionally biased region" description="Low complexity" evidence="1">
    <location>
        <begin position="372"/>
        <end position="385"/>
    </location>
</feature>
<gene>
    <name evidence="2" type="ORF">KI688_010659</name>
</gene>
<feature type="region of interest" description="Disordered" evidence="1">
    <location>
        <begin position="300"/>
        <end position="401"/>
    </location>
</feature>
<feature type="region of interest" description="Disordered" evidence="1">
    <location>
        <begin position="121"/>
        <end position="150"/>
    </location>
</feature>
<accession>A0A9P7XWG6</accession>
<reference evidence="2" key="1">
    <citation type="submission" date="2021-06" db="EMBL/GenBank/DDBJ databases">
        <title>Genome Sequence of Mortierella hyaline Strain SCG-10, a Cold-Adapted, Nitrate-Reducing Fungus Isolated from Soil in Minnesota, USA.</title>
        <authorList>
            <person name="Aldossari N."/>
        </authorList>
    </citation>
    <scope>NUCLEOTIDE SEQUENCE</scope>
    <source>
        <strain evidence="2">SCG-10</strain>
    </source>
</reference>
<proteinExistence type="predicted"/>
<feature type="compositionally biased region" description="Basic residues" evidence="1">
    <location>
        <begin position="443"/>
        <end position="452"/>
    </location>
</feature>
<organism evidence="2 3">
    <name type="scientific">Linnemannia hyalina</name>
    <dbReference type="NCBI Taxonomy" id="64524"/>
    <lineage>
        <taxon>Eukaryota</taxon>
        <taxon>Fungi</taxon>
        <taxon>Fungi incertae sedis</taxon>
        <taxon>Mucoromycota</taxon>
        <taxon>Mortierellomycotina</taxon>
        <taxon>Mortierellomycetes</taxon>
        <taxon>Mortierellales</taxon>
        <taxon>Mortierellaceae</taxon>
        <taxon>Linnemannia</taxon>
    </lineage>
</organism>
<evidence type="ECO:0000256" key="1">
    <source>
        <dbReference type="SAM" id="MobiDB-lite"/>
    </source>
</evidence>
<name>A0A9P7XWG6_9FUNG</name>
<sequence length="642" mass="70436">MSLTQLSQHRFIAGGENPAQCFQRYGQPLSQLCYALVETDPDGIQFVRWSKIQQLYDREGKVKFVVDGNDHVPLAVGPDMQIIVPWRIQAFLNKTLQVALNDEQPGCLDPKTPADVHPIATTDENVESAKTKSATDDNSDIESTMDHDSSSFPNLAPFSVVVSSHRRASTYPITSGLEARVNQSLLEPHDATPKGPALQSFRSVYILDAFGNPAPPSVSININARFDNQLQHHIVLWNDILRVFRNVLYIQADGALVSFLTNDNFGDLMCLRIAHHQESNSTSTNTTTYCDSYFRSGASEHSPNSDSTVAHIHTHNNNNNNINGNNLFTSGHQRIYSNATHRHSHGASTSSTDDQEKMGQARNIAQAVTEGTPSSPTQPTRSSHTQARCDSSKHAQALVTPITGTKTTAAATIAGSRPISMKLAAPAATARPAHRHDSIPRTSTKHPRKPRTGSRATDKFRFFWMCEFVDPAQTPVMGGGVGGLAPHVGHHGGYDLVHPEEFFRKHRAALLLNLQMFKFSTKRTSTAVVNGGGGNKGELSIYNQGIAFLHMSMKLGWEEIELYLDLMISHLEQLSSKVTDKIQDSQKAGGRGGQEQLPILSDKELKSIQSYLIATTSTDSGIDQLHNQYRYVDSQGHCNGSA</sequence>
<feature type="compositionally biased region" description="Polar residues" evidence="1">
    <location>
        <begin position="327"/>
        <end position="339"/>
    </location>
</feature>
<comment type="caution">
    <text evidence="2">The sequence shown here is derived from an EMBL/GenBank/DDBJ whole genome shotgun (WGS) entry which is preliminary data.</text>
</comment>